<evidence type="ECO:0000313" key="2">
    <source>
        <dbReference type="Proteomes" id="UP000009286"/>
    </source>
</evidence>
<dbReference type="RefSeq" id="WP_014102907.1">
    <property type="nucleotide sequence ID" value="NC_016026.1"/>
</dbReference>
<dbReference type="STRING" id="856793.MICA_1362"/>
<proteinExistence type="predicted"/>
<dbReference type="HOGENOM" id="CLU_2058661_0_0_5"/>
<dbReference type="OrthoDB" id="6433578at2"/>
<dbReference type="EMBL" id="CP002382">
    <property type="protein sequence ID" value="AEP09684.1"/>
    <property type="molecule type" value="Genomic_DNA"/>
</dbReference>
<dbReference type="Proteomes" id="UP000009286">
    <property type="component" value="Chromosome"/>
</dbReference>
<protein>
    <submittedName>
        <fullName evidence="1">Uncharacterized protein</fullName>
    </submittedName>
</protein>
<dbReference type="KEGG" id="mai:MICA_1362"/>
<dbReference type="AlphaFoldDB" id="G2KST4"/>
<evidence type="ECO:0000313" key="1">
    <source>
        <dbReference type="EMBL" id="AEP09684.1"/>
    </source>
</evidence>
<organism evidence="1 2">
    <name type="scientific">Micavibrio aeruginosavorus (strain ARL-13)</name>
    <dbReference type="NCBI Taxonomy" id="856793"/>
    <lineage>
        <taxon>Bacteria</taxon>
        <taxon>Pseudomonadati</taxon>
        <taxon>Bdellovibrionota</taxon>
        <taxon>Bdellovibrionia</taxon>
        <taxon>Bdellovibrionales</taxon>
        <taxon>Pseudobdellovibrionaceae</taxon>
        <taxon>Micavibrio</taxon>
    </lineage>
</organism>
<gene>
    <name evidence="1" type="ordered locus">MICA_1362</name>
</gene>
<name>G2KST4_MICAA</name>
<keyword evidence="2" id="KW-1185">Reference proteome</keyword>
<reference evidence="1 2" key="1">
    <citation type="journal article" date="2011" name="BMC Genomics">
        <title>Genomic insights into an obligate epibiotic bacterial predator: Micavibrio aeruginosavorus ARL-13.</title>
        <authorList>
            <person name="Wang Z."/>
            <person name="Kadouri D."/>
            <person name="Wu M."/>
        </authorList>
    </citation>
    <scope>NUCLEOTIDE SEQUENCE [LARGE SCALE GENOMIC DNA]</scope>
    <source>
        <strain evidence="1 2">ARL-13</strain>
    </source>
</reference>
<accession>G2KST4</accession>
<sequence length="119" mass="13251">MTGTTNNRRIVLVLGAHVAAMAMARALVDHNIGVVVLDGRADEKEQERDLEAIIVSNAHILGRMPEIEPLILPKLDTSTDIFNYHGDPAFAAKRPFDDRVIKAKQPHYGARMHARTYPK</sequence>